<evidence type="ECO:0000256" key="1">
    <source>
        <dbReference type="SAM" id="Coils"/>
    </source>
</evidence>
<sequence>MEEKNYSLIIECQKHVEASKLAEKLISELESESLEQQVEAELLLDEIERLRLGIYQIFRALETGPDCGPEDKVENERTFIHHILGSIEDMKCSISKHEDEKQQLLVENSVLLALLEQLESKGMEIESQKLYLEEESKIMAEKLAIVKNEKDELLEINRQLKADVNEGHQDAAVLQAELGSLCVKQADLQKAYNALQEGYSQVNQDNTNLLKKFSALKEEKYQLDQHNDDALLELLAIDNQSAVLRSFGTQKISELKLLLEDLNRQREVNSNLEKEMSILREKLELQKAENLALKDAVRSLEVEMQGVREHNVQMNQDIINGKESLIQTEAKLLDTEMKLEEAEKLNLTLCSTVDELKIDIEKSLQIRENLEKNMVQLSENNSIQKEEIKGLLTINKNLESELGLLRQEVEENIVREQTLSTELQDMNNEFELWEAEAATFCFDLQVSSVHEVLLKNKVQELTGVCQNLENEHAEKTSEIEQMKGKICFMENKISDLKSQLHAYAPVVASLREDITLLEHNALLQTKLKAAHNQEPEFLEVDTHPSQGTSQILLEDQSLLSLQNLRMRVQAVGKLMEEMNKPVLPRRSNSNDRQEQVTSENDQLKPRRSLHRDKHKYSRNEGYGNELNDSPKLQKMKTKTSEVRNGMLMKDIPLDEVSDSSRRGVRARGNVAADDQMLELWETAEDGNRDQTIGKSCPPTDSDVEKELGVDKLELSTRTNEPIKEVNDRKILDGLAADAQKLEILQTTVRTLRKKLETNKKSRKAKNVDLETVHEQLIEAEDTLVHLVDLNGQLVKNIEECPPDEMASPRLRETVKTWRRKVMEQAEKGSERIGRLQLEVQKIQYVLLKLEDEKKNKGRNKFFKSKTIIMRDFVENGRKNSGRRKKAPRCGCFRQSTSRNENGL</sequence>
<evidence type="ECO:0000313" key="3">
    <source>
        <dbReference type="EMBL" id="KAL0434091.1"/>
    </source>
</evidence>
<name>A0AAW2VYS2_9LAMI</name>
<gene>
    <name evidence="3" type="ORF">Slati_2743400</name>
</gene>
<keyword evidence="1" id="KW-0175">Coiled coil</keyword>
<protein>
    <submittedName>
        <fullName evidence="3">Protein NETWORKED 1A</fullName>
    </submittedName>
</protein>
<feature type="compositionally biased region" description="Basic residues" evidence="2">
    <location>
        <begin position="605"/>
        <end position="616"/>
    </location>
</feature>
<proteinExistence type="predicted"/>
<feature type="coiled-coil region" evidence="1">
    <location>
        <begin position="87"/>
        <end position="166"/>
    </location>
</feature>
<comment type="caution">
    <text evidence="3">The sequence shown here is derived from an EMBL/GenBank/DDBJ whole genome shotgun (WGS) entry which is preliminary data.</text>
</comment>
<dbReference type="PANTHER" id="PTHR32258:SF6">
    <property type="entry name" value="PROTEIN NETWORKED 1A"/>
    <property type="match status" value="1"/>
</dbReference>
<dbReference type="InterPro" id="IPR051861">
    <property type="entry name" value="NET_actin-binding_domain"/>
</dbReference>
<feature type="region of interest" description="Disordered" evidence="2">
    <location>
        <begin position="578"/>
        <end position="636"/>
    </location>
</feature>
<feature type="compositionally biased region" description="Polar residues" evidence="2">
    <location>
        <begin position="893"/>
        <end position="903"/>
    </location>
</feature>
<dbReference type="AlphaFoldDB" id="A0AAW2VYS2"/>
<dbReference type="GO" id="GO:0051015">
    <property type="term" value="F:actin filament binding"/>
    <property type="evidence" value="ECO:0007669"/>
    <property type="project" value="TreeGrafter"/>
</dbReference>
<accession>A0AAW2VYS2</accession>
<feature type="coiled-coil region" evidence="1">
    <location>
        <begin position="255"/>
        <end position="485"/>
    </location>
</feature>
<reference evidence="3" key="2">
    <citation type="journal article" date="2024" name="Plant">
        <title>Genomic evolution and insights into agronomic trait innovations of Sesamum species.</title>
        <authorList>
            <person name="Miao H."/>
            <person name="Wang L."/>
            <person name="Qu L."/>
            <person name="Liu H."/>
            <person name="Sun Y."/>
            <person name="Le M."/>
            <person name="Wang Q."/>
            <person name="Wei S."/>
            <person name="Zheng Y."/>
            <person name="Lin W."/>
            <person name="Duan Y."/>
            <person name="Cao H."/>
            <person name="Xiong S."/>
            <person name="Wang X."/>
            <person name="Wei L."/>
            <person name="Li C."/>
            <person name="Ma Q."/>
            <person name="Ju M."/>
            <person name="Zhao R."/>
            <person name="Li G."/>
            <person name="Mu C."/>
            <person name="Tian Q."/>
            <person name="Mei H."/>
            <person name="Zhang T."/>
            <person name="Gao T."/>
            <person name="Zhang H."/>
        </authorList>
    </citation>
    <scope>NUCLEOTIDE SEQUENCE</scope>
    <source>
        <strain evidence="3">KEN1</strain>
    </source>
</reference>
<organism evidence="3">
    <name type="scientific">Sesamum latifolium</name>
    <dbReference type="NCBI Taxonomy" id="2727402"/>
    <lineage>
        <taxon>Eukaryota</taxon>
        <taxon>Viridiplantae</taxon>
        <taxon>Streptophyta</taxon>
        <taxon>Embryophyta</taxon>
        <taxon>Tracheophyta</taxon>
        <taxon>Spermatophyta</taxon>
        <taxon>Magnoliopsida</taxon>
        <taxon>eudicotyledons</taxon>
        <taxon>Gunneridae</taxon>
        <taxon>Pentapetalae</taxon>
        <taxon>asterids</taxon>
        <taxon>lamiids</taxon>
        <taxon>Lamiales</taxon>
        <taxon>Pedaliaceae</taxon>
        <taxon>Sesamum</taxon>
    </lineage>
</organism>
<feature type="region of interest" description="Disordered" evidence="2">
    <location>
        <begin position="873"/>
        <end position="903"/>
    </location>
</feature>
<dbReference type="GO" id="GO:0005886">
    <property type="term" value="C:plasma membrane"/>
    <property type="evidence" value="ECO:0007669"/>
    <property type="project" value="TreeGrafter"/>
</dbReference>
<dbReference type="EMBL" id="JACGWN010000009">
    <property type="protein sequence ID" value="KAL0434091.1"/>
    <property type="molecule type" value="Genomic_DNA"/>
</dbReference>
<evidence type="ECO:0000256" key="2">
    <source>
        <dbReference type="SAM" id="MobiDB-lite"/>
    </source>
</evidence>
<reference evidence="3" key="1">
    <citation type="submission" date="2020-06" db="EMBL/GenBank/DDBJ databases">
        <authorList>
            <person name="Li T."/>
            <person name="Hu X."/>
            <person name="Zhang T."/>
            <person name="Song X."/>
            <person name="Zhang H."/>
            <person name="Dai N."/>
            <person name="Sheng W."/>
            <person name="Hou X."/>
            <person name="Wei L."/>
        </authorList>
    </citation>
    <scope>NUCLEOTIDE SEQUENCE</scope>
    <source>
        <strain evidence="3">KEN1</strain>
        <tissue evidence="3">Leaf</tissue>
    </source>
</reference>
<dbReference type="PANTHER" id="PTHR32258">
    <property type="entry name" value="PROTEIN NETWORKED 4A"/>
    <property type="match status" value="1"/>
</dbReference>